<dbReference type="EMBL" id="JRKL02002599">
    <property type="protein sequence ID" value="KAF3958276.1"/>
    <property type="molecule type" value="Genomic_DNA"/>
</dbReference>
<reference evidence="2" key="1">
    <citation type="submission" date="2020-03" db="EMBL/GenBank/DDBJ databases">
        <title>Castanea mollissima Vanexum genome sequencing.</title>
        <authorList>
            <person name="Staton M."/>
        </authorList>
    </citation>
    <scope>NUCLEOTIDE SEQUENCE</scope>
    <source>
        <tissue evidence="2">Leaf</tissue>
    </source>
</reference>
<evidence type="ECO:0000313" key="2">
    <source>
        <dbReference type="EMBL" id="KAF3958276.1"/>
    </source>
</evidence>
<proteinExistence type="predicted"/>
<dbReference type="AlphaFoldDB" id="A0A8J4R7A0"/>
<keyword evidence="1" id="KW-0732">Signal</keyword>
<dbReference type="Proteomes" id="UP000737018">
    <property type="component" value="Unassembled WGS sequence"/>
</dbReference>
<protein>
    <recommendedName>
        <fullName evidence="4">Secreted protein</fullName>
    </recommendedName>
</protein>
<evidence type="ECO:0008006" key="4">
    <source>
        <dbReference type="Google" id="ProtNLM"/>
    </source>
</evidence>
<feature type="chain" id="PRO_5035223411" description="Secreted protein" evidence="1">
    <location>
        <begin position="20"/>
        <end position="74"/>
    </location>
</feature>
<keyword evidence="3" id="KW-1185">Reference proteome</keyword>
<evidence type="ECO:0000313" key="3">
    <source>
        <dbReference type="Proteomes" id="UP000737018"/>
    </source>
</evidence>
<sequence length="74" mass="8207">MRSYNVCVLLSFLPHPSLCLSVSFSLSGSPMLLTLNLQQIFVTYRAPMTCAMPLLLRVGDYVSTGCYNFKLLGL</sequence>
<comment type="caution">
    <text evidence="2">The sequence shown here is derived from an EMBL/GenBank/DDBJ whole genome shotgun (WGS) entry which is preliminary data.</text>
</comment>
<feature type="signal peptide" evidence="1">
    <location>
        <begin position="1"/>
        <end position="19"/>
    </location>
</feature>
<accession>A0A8J4R7A0</accession>
<evidence type="ECO:0000256" key="1">
    <source>
        <dbReference type="SAM" id="SignalP"/>
    </source>
</evidence>
<gene>
    <name evidence="2" type="ORF">CMV_016807</name>
</gene>
<name>A0A8J4R7A0_9ROSI</name>
<organism evidence="2 3">
    <name type="scientific">Castanea mollissima</name>
    <name type="common">Chinese chestnut</name>
    <dbReference type="NCBI Taxonomy" id="60419"/>
    <lineage>
        <taxon>Eukaryota</taxon>
        <taxon>Viridiplantae</taxon>
        <taxon>Streptophyta</taxon>
        <taxon>Embryophyta</taxon>
        <taxon>Tracheophyta</taxon>
        <taxon>Spermatophyta</taxon>
        <taxon>Magnoliopsida</taxon>
        <taxon>eudicotyledons</taxon>
        <taxon>Gunneridae</taxon>
        <taxon>Pentapetalae</taxon>
        <taxon>rosids</taxon>
        <taxon>fabids</taxon>
        <taxon>Fagales</taxon>
        <taxon>Fagaceae</taxon>
        <taxon>Castanea</taxon>
    </lineage>
</organism>